<dbReference type="SUPFAM" id="SSF56784">
    <property type="entry name" value="HAD-like"/>
    <property type="match status" value="1"/>
</dbReference>
<dbReference type="PANTHER" id="PTHR43294:SF21">
    <property type="entry name" value="CATION TRANSPORTING ATPASE"/>
    <property type="match status" value="1"/>
</dbReference>
<evidence type="ECO:0000256" key="7">
    <source>
        <dbReference type="ARBA" id="ARBA00022741"/>
    </source>
</evidence>
<evidence type="ECO:0000256" key="3">
    <source>
        <dbReference type="ARBA" id="ARBA00022448"/>
    </source>
</evidence>
<dbReference type="Gene3D" id="3.40.50.1000">
    <property type="entry name" value="HAD superfamily/HAD-like"/>
    <property type="match status" value="1"/>
</dbReference>
<proteinExistence type="inferred from homology"/>
<dbReference type="SUPFAM" id="SSF81653">
    <property type="entry name" value="Calcium ATPase, transduction domain A"/>
    <property type="match status" value="1"/>
</dbReference>
<keyword evidence="12" id="KW-0406">Ion transport</keyword>
<evidence type="ECO:0000256" key="6">
    <source>
        <dbReference type="ARBA" id="ARBA00022692"/>
    </source>
</evidence>
<dbReference type="InterPro" id="IPR006068">
    <property type="entry name" value="ATPase_P-typ_cation-transptr_C"/>
</dbReference>
<dbReference type="Gene3D" id="2.70.150.10">
    <property type="entry name" value="Calcium-transporting ATPase, cytoplasmic transduction domain A"/>
    <property type="match status" value="1"/>
</dbReference>
<feature type="transmembrane region" description="Helical" evidence="15">
    <location>
        <begin position="80"/>
        <end position="96"/>
    </location>
</feature>
<dbReference type="Pfam" id="PF00689">
    <property type="entry name" value="Cation_ATPase_C"/>
    <property type="match status" value="1"/>
</dbReference>
<dbReference type="InterPro" id="IPR008250">
    <property type="entry name" value="ATPase_P-typ_transduc_dom_A_sf"/>
</dbReference>
<keyword evidence="5" id="KW-0597">Phosphoprotein</keyword>
<keyword evidence="10" id="KW-1278">Translocase</keyword>
<accession>A0A9D1PLQ0</accession>
<dbReference type="InterPro" id="IPR001757">
    <property type="entry name" value="P_typ_ATPase"/>
</dbReference>
<dbReference type="Gene3D" id="1.20.1110.10">
    <property type="entry name" value="Calcium-transporting ATPase, transmembrane domain"/>
    <property type="match status" value="1"/>
</dbReference>
<keyword evidence="9" id="KW-0460">Magnesium</keyword>
<protein>
    <submittedName>
        <fullName evidence="17">Cation-translocating P-type ATPase</fullName>
    </submittedName>
</protein>
<evidence type="ECO:0000256" key="12">
    <source>
        <dbReference type="ARBA" id="ARBA00023065"/>
    </source>
</evidence>
<comment type="catalytic activity">
    <reaction evidence="14">
        <text>Ca(2+)(in) + ATP + H2O = Ca(2+)(out) + ADP + phosphate + H(+)</text>
        <dbReference type="Rhea" id="RHEA:18105"/>
        <dbReference type="ChEBI" id="CHEBI:15377"/>
        <dbReference type="ChEBI" id="CHEBI:15378"/>
        <dbReference type="ChEBI" id="CHEBI:29108"/>
        <dbReference type="ChEBI" id="CHEBI:30616"/>
        <dbReference type="ChEBI" id="CHEBI:43474"/>
        <dbReference type="ChEBI" id="CHEBI:456216"/>
        <dbReference type="EC" id="7.2.2.10"/>
    </reaction>
</comment>
<dbReference type="PROSITE" id="PS00154">
    <property type="entry name" value="ATPASE_E1_E2"/>
    <property type="match status" value="1"/>
</dbReference>
<evidence type="ECO:0000256" key="1">
    <source>
        <dbReference type="ARBA" id="ARBA00004651"/>
    </source>
</evidence>
<dbReference type="PANTHER" id="PTHR43294">
    <property type="entry name" value="SODIUM/POTASSIUM-TRANSPORTING ATPASE SUBUNIT ALPHA"/>
    <property type="match status" value="1"/>
</dbReference>
<evidence type="ECO:0000256" key="5">
    <source>
        <dbReference type="ARBA" id="ARBA00022553"/>
    </source>
</evidence>
<dbReference type="FunFam" id="3.40.50.1000:FF:000028">
    <property type="entry name" value="Calcium-transporting P-type ATPase, putative"/>
    <property type="match status" value="1"/>
</dbReference>
<evidence type="ECO:0000259" key="16">
    <source>
        <dbReference type="SMART" id="SM00831"/>
    </source>
</evidence>
<feature type="transmembrane region" description="Helical" evidence="15">
    <location>
        <begin position="752"/>
        <end position="773"/>
    </location>
</feature>
<dbReference type="GO" id="GO:0016887">
    <property type="term" value="F:ATP hydrolysis activity"/>
    <property type="evidence" value="ECO:0007669"/>
    <property type="project" value="InterPro"/>
</dbReference>
<evidence type="ECO:0000313" key="17">
    <source>
        <dbReference type="EMBL" id="HIV74377.1"/>
    </source>
</evidence>
<keyword evidence="11 15" id="KW-1133">Transmembrane helix</keyword>
<dbReference type="PRINTS" id="PR00120">
    <property type="entry name" value="HATPASE"/>
</dbReference>
<dbReference type="SFLD" id="SFLDS00003">
    <property type="entry name" value="Haloacid_Dehalogenase"/>
    <property type="match status" value="1"/>
</dbReference>
<comment type="subcellular location">
    <subcellularLocation>
        <location evidence="1">Cell membrane</location>
        <topology evidence="1">Multi-pass membrane protein</topology>
    </subcellularLocation>
</comment>
<evidence type="ECO:0000256" key="15">
    <source>
        <dbReference type="SAM" id="Phobius"/>
    </source>
</evidence>
<gene>
    <name evidence="17" type="ORF">H9895_04760</name>
</gene>
<dbReference type="PRINTS" id="PR00119">
    <property type="entry name" value="CATATPASE"/>
</dbReference>
<dbReference type="EMBL" id="DXHX01000069">
    <property type="protein sequence ID" value="HIV74377.1"/>
    <property type="molecule type" value="Genomic_DNA"/>
</dbReference>
<evidence type="ECO:0000256" key="13">
    <source>
        <dbReference type="ARBA" id="ARBA00023136"/>
    </source>
</evidence>
<keyword evidence="7" id="KW-0547">Nucleotide-binding</keyword>
<dbReference type="Proteomes" id="UP000823937">
    <property type="component" value="Unassembled WGS sequence"/>
</dbReference>
<dbReference type="InterPro" id="IPR023298">
    <property type="entry name" value="ATPase_P-typ_TM_dom_sf"/>
</dbReference>
<keyword evidence="8" id="KW-0067">ATP-binding</keyword>
<dbReference type="Pfam" id="PF13246">
    <property type="entry name" value="Cation_ATPase"/>
    <property type="match status" value="1"/>
</dbReference>
<keyword evidence="6 15" id="KW-0812">Transmembrane</keyword>
<dbReference type="SUPFAM" id="SSF81660">
    <property type="entry name" value="Metal cation-transporting ATPase, ATP-binding domain N"/>
    <property type="match status" value="1"/>
</dbReference>
<dbReference type="GO" id="GO:0005388">
    <property type="term" value="F:P-type calcium transporter activity"/>
    <property type="evidence" value="ECO:0007669"/>
    <property type="project" value="UniProtKB-EC"/>
</dbReference>
<reference evidence="17" key="2">
    <citation type="submission" date="2021-04" db="EMBL/GenBank/DDBJ databases">
        <authorList>
            <person name="Gilroy R."/>
        </authorList>
    </citation>
    <scope>NUCLEOTIDE SEQUENCE</scope>
    <source>
        <strain evidence="17">CHK169-2315</strain>
    </source>
</reference>
<dbReference type="InterPro" id="IPR004014">
    <property type="entry name" value="ATPase_P-typ_cation-transptr_N"/>
</dbReference>
<dbReference type="SFLD" id="SFLDG00002">
    <property type="entry name" value="C1.7:_P-type_atpase_like"/>
    <property type="match status" value="1"/>
</dbReference>
<dbReference type="InterPro" id="IPR023299">
    <property type="entry name" value="ATPase_P-typ_cyto_dom_N"/>
</dbReference>
<dbReference type="InterPro" id="IPR036412">
    <property type="entry name" value="HAD-like_sf"/>
</dbReference>
<comment type="similarity">
    <text evidence="2">Belongs to the cation transport ATPase (P-type) (TC 3.A.3) family. Type IIA subfamily.</text>
</comment>
<evidence type="ECO:0000256" key="2">
    <source>
        <dbReference type="ARBA" id="ARBA00005675"/>
    </source>
</evidence>
<dbReference type="Pfam" id="PF00690">
    <property type="entry name" value="Cation_ATPase_N"/>
    <property type="match status" value="1"/>
</dbReference>
<evidence type="ECO:0000256" key="10">
    <source>
        <dbReference type="ARBA" id="ARBA00022967"/>
    </source>
</evidence>
<evidence type="ECO:0000256" key="4">
    <source>
        <dbReference type="ARBA" id="ARBA00022475"/>
    </source>
</evidence>
<dbReference type="GO" id="GO:0005886">
    <property type="term" value="C:plasma membrane"/>
    <property type="evidence" value="ECO:0007669"/>
    <property type="project" value="UniProtKB-SubCell"/>
</dbReference>
<dbReference type="InterPro" id="IPR059000">
    <property type="entry name" value="ATPase_P-type_domA"/>
</dbReference>
<dbReference type="Gene3D" id="3.40.1110.10">
    <property type="entry name" value="Calcium-transporting ATPase, cytoplasmic domain N"/>
    <property type="match status" value="1"/>
</dbReference>
<dbReference type="NCBIfam" id="TIGR01494">
    <property type="entry name" value="ATPase_P-type"/>
    <property type="match status" value="4"/>
</dbReference>
<sequence length="872" mass="97190">MEWYKLPVNEVERKLHVFHKRGLLQTQIDERRKKYGENLMQEAERPSILVLWMKQFQDFLVLILFAATFIAAILGEYIDATAILLIVLLNGCIGFFQERKAERSLEQLKALSAPEMRVLRNGEWKTVQAKEAVIGDVVALRTGDRVPADIRLVQVNALQIDEAILTGESAPVHKQETALIRGGEEIHNQTNMAFKSTLVRKGNGVGIIVRTGMQTEIGQVAQLLEKTTVTTTPLERKLADLGKVLIYIVLALTILTVLIGLYDGKPMYDMFLIGISLAVAVIPEGLPAIVTVTLSLGVQRMLRRKVLVRKLSSVETLGCTSVICTDKTGTITENKMVVKELYMNGQYIVYDDLLQSNLPKNISTNNVQQMLQFGALCNEANLQVKRGTYVVDGDPTDGAILIAARNYGISYVEDEKYHKVTMEPFDVLKKRMHTIVEGEGGKRYFIMKGAPEEIIPRSRYQLDTNGRKFSADNTRLQKAAEHMAEKAYRVIAIAMKEIKDSPVNETDCIFLGMYGLFDPPRKGVKKAIATCRNAGIQTVMITGDHPLTASAIAKEVGIVYDAHNEILDGKALEQMSDATLQDVVTKVNVFARVTPTHKLRIVEAFQAKGHIVAMTGDGVNDAPAIKQSNIGISMGITGTDVTKEASSIVLMDDNFITLQEAIKEGRNIYENIRKFIRYLLTSNVGEIILMLFAILLSYPLPLIPVQILWVNLVTDGLPAMALSMDRPEKNVMDEKPRHPNERILSRGLGWKIISRGLLIGLVSLIAFIASYHMSNDITYARTIAFSTIIVAQLIHVFDCRNERGIWTRSPFGNLYLVGAVLSSLILLFVVLYVPFLQQIFQTVPLLKGDWGMIVLLGSVPTIVNIFTKHRKK</sequence>
<keyword evidence="13 15" id="KW-0472">Membrane</keyword>
<dbReference type="InterPro" id="IPR050510">
    <property type="entry name" value="Cation_transp_ATPase_P-type"/>
</dbReference>
<feature type="transmembrane region" description="Helical" evidence="15">
    <location>
        <begin position="811"/>
        <end position="835"/>
    </location>
</feature>
<evidence type="ECO:0000256" key="11">
    <source>
        <dbReference type="ARBA" id="ARBA00022989"/>
    </source>
</evidence>
<keyword evidence="3" id="KW-0813">Transport</keyword>
<dbReference type="Pfam" id="PF00122">
    <property type="entry name" value="E1-E2_ATPase"/>
    <property type="match status" value="1"/>
</dbReference>
<dbReference type="FunFam" id="1.20.1110.10:FF:000065">
    <property type="entry name" value="Sarcoplasmic/endoplasmic reticulum calcium ATPase 1"/>
    <property type="match status" value="1"/>
</dbReference>
<reference evidence="17" key="1">
    <citation type="journal article" date="2021" name="PeerJ">
        <title>Extensive microbial diversity within the chicken gut microbiome revealed by metagenomics and culture.</title>
        <authorList>
            <person name="Gilroy R."/>
            <person name="Ravi A."/>
            <person name="Getino M."/>
            <person name="Pursley I."/>
            <person name="Horton D.L."/>
            <person name="Alikhan N.F."/>
            <person name="Baker D."/>
            <person name="Gharbi K."/>
            <person name="Hall N."/>
            <person name="Watson M."/>
            <person name="Adriaenssens E.M."/>
            <person name="Foster-Nyarko E."/>
            <person name="Jarju S."/>
            <person name="Secka A."/>
            <person name="Antonio M."/>
            <person name="Oren A."/>
            <person name="Chaudhuri R.R."/>
            <person name="La Ragione R."/>
            <person name="Hildebrand F."/>
            <person name="Pallen M.J."/>
        </authorList>
    </citation>
    <scope>NUCLEOTIDE SEQUENCE</scope>
    <source>
        <strain evidence="17">CHK169-2315</strain>
    </source>
</reference>
<dbReference type="InterPro" id="IPR018303">
    <property type="entry name" value="ATPase_P-typ_P_site"/>
</dbReference>
<feature type="transmembrane region" description="Helical" evidence="15">
    <location>
        <begin position="850"/>
        <end position="867"/>
    </location>
</feature>
<dbReference type="InterPro" id="IPR023214">
    <property type="entry name" value="HAD_sf"/>
</dbReference>
<keyword evidence="4" id="KW-1003">Cell membrane</keyword>
<evidence type="ECO:0000256" key="8">
    <source>
        <dbReference type="ARBA" id="ARBA00022840"/>
    </source>
</evidence>
<feature type="transmembrane region" description="Helical" evidence="15">
    <location>
        <begin position="268"/>
        <end position="296"/>
    </location>
</feature>
<name>A0A9D1PLQ0_9BACI</name>
<dbReference type="SMART" id="SM00831">
    <property type="entry name" value="Cation_ATPase_N"/>
    <property type="match status" value="1"/>
</dbReference>
<feature type="domain" description="Cation-transporting P-type ATPase N-terminal" evidence="16">
    <location>
        <begin position="2"/>
        <end position="76"/>
    </location>
</feature>
<comment type="caution">
    <text evidence="17">The sequence shown here is derived from an EMBL/GenBank/DDBJ whole genome shotgun (WGS) entry which is preliminary data.</text>
</comment>
<dbReference type="GO" id="GO:0005524">
    <property type="term" value="F:ATP binding"/>
    <property type="evidence" value="ECO:0007669"/>
    <property type="project" value="UniProtKB-KW"/>
</dbReference>
<evidence type="ECO:0000256" key="14">
    <source>
        <dbReference type="ARBA" id="ARBA00048694"/>
    </source>
</evidence>
<organism evidence="17 18">
    <name type="scientific">Candidatus Pseudogracilibacillus intestinigallinarum</name>
    <dbReference type="NCBI Taxonomy" id="2838742"/>
    <lineage>
        <taxon>Bacteria</taxon>
        <taxon>Bacillati</taxon>
        <taxon>Bacillota</taxon>
        <taxon>Bacilli</taxon>
        <taxon>Bacillales</taxon>
        <taxon>Bacillaceae</taxon>
        <taxon>Pseudogracilibacillus</taxon>
    </lineage>
</organism>
<dbReference type="AlphaFoldDB" id="A0A9D1PLQ0"/>
<dbReference type="InterPro" id="IPR044492">
    <property type="entry name" value="P_typ_ATPase_HD_dom"/>
</dbReference>
<dbReference type="SUPFAM" id="SSF81665">
    <property type="entry name" value="Calcium ATPase, transmembrane domain M"/>
    <property type="match status" value="1"/>
</dbReference>
<feature type="transmembrane region" description="Helical" evidence="15">
    <location>
        <begin position="244"/>
        <end position="262"/>
    </location>
</feature>
<dbReference type="SFLD" id="SFLDF00027">
    <property type="entry name" value="p-type_atpase"/>
    <property type="match status" value="1"/>
</dbReference>
<evidence type="ECO:0000256" key="9">
    <source>
        <dbReference type="ARBA" id="ARBA00022842"/>
    </source>
</evidence>
<evidence type="ECO:0000313" key="18">
    <source>
        <dbReference type="Proteomes" id="UP000823937"/>
    </source>
</evidence>